<sequence>MLLVSNLQEKNHKQKQASPVGWDAEKGIDPQLTQ</sequence>
<keyword evidence="3" id="KW-1185">Reference proteome</keyword>
<name>A0A1C4BQ71_9BACT</name>
<feature type="region of interest" description="Disordered" evidence="1">
    <location>
        <begin position="1"/>
        <end position="34"/>
    </location>
</feature>
<dbReference type="Proteomes" id="UP000242818">
    <property type="component" value="Unassembled WGS sequence"/>
</dbReference>
<evidence type="ECO:0000313" key="2">
    <source>
        <dbReference type="EMBL" id="SCC08980.1"/>
    </source>
</evidence>
<proteinExistence type="predicted"/>
<organism evidence="2 3">
    <name type="scientific">Chitinophaga costaii</name>
    <dbReference type="NCBI Taxonomy" id="1335309"/>
    <lineage>
        <taxon>Bacteria</taxon>
        <taxon>Pseudomonadati</taxon>
        <taxon>Bacteroidota</taxon>
        <taxon>Chitinophagia</taxon>
        <taxon>Chitinophagales</taxon>
        <taxon>Chitinophagaceae</taxon>
        <taxon>Chitinophaga</taxon>
    </lineage>
</organism>
<reference evidence="2 3" key="1">
    <citation type="submission" date="2016-08" db="EMBL/GenBank/DDBJ databases">
        <authorList>
            <person name="Seilhamer J.J."/>
        </authorList>
    </citation>
    <scope>NUCLEOTIDE SEQUENCE [LARGE SCALE GENOMIC DNA]</scope>
    <source>
        <strain evidence="2 3">A37T2</strain>
    </source>
</reference>
<protein>
    <submittedName>
        <fullName evidence="2">Uncharacterized protein</fullName>
    </submittedName>
</protein>
<dbReference type="AlphaFoldDB" id="A0A1C4BQ71"/>
<evidence type="ECO:0000313" key="3">
    <source>
        <dbReference type="Proteomes" id="UP000242818"/>
    </source>
</evidence>
<evidence type="ECO:0000256" key="1">
    <source>
        <dbReference type="SAM" id="MobiDB-lite"/>
    </source>
</evidence>
<dbReference type="STRING" id="1335309.GA0116948_103206"/>
<dbReference type="EMBL" id="FMAR01000003">
    <property type="protein sequence ID" value="SCC08980.1"/>
    <property type="molecule type" value="Genomic_DNA"/>
</dbReference>
<gene>
    <name evidence="2" type="ORF">GA0116948_103206</name>
</gene>
<accession>A0A1C4BQ71</accession>